<evidence type="ECO:0008006" key="4">
    <source>
        <dbReference type="Google" id="ProtNLM"/>
    </source>
</evidence>
<evidence type="ECO:0000256" key="1">
    <source>
        <dbReference type="SAM" id="SignalP"/>
    </source>
</evidence>
<proteinExistence type="predicted"/>
<sequence length="111" mass="10778">MNRLLKAGLTVSALGAALGATGGQAQAADLRDVDPSAAVQAVTDVVPHVAAPAKHLKINPLAGTGVDPLDNGVGTQVADFRPVDTTSVTGSLASAPELPVAGPLLGGVIPG</sequence>
<dbReference type="eggNOG" id="ENOG502ZJ54">
    <property type="taxonomic scope" value="Bacteria"/>
</dbReference>
<dbReference type="EMBL" id="ASHX02000001">
    <property type="protein sequence ID" value="OEJ94676.1"/>
    <property type="molecule type" value="Genomic_DNA"/>
</dbReference>
<keyword evidence="3" id="KW-1185">Reference proteome</keyword>
<feature type="chain" id="PRO_5008914720" description="ATP-binding protein" evidence="1">
    <location>
        <begin position="28"/>
        <end position="111"/>
    </location>
</feature>
<reference evidence="2 3" key="1">
    <citation type="journal article" date="2013" name="Genome Announc.">
        <title>Genome Sequence of Streptomyces violaceusniger Strain SPC6, a Halotolerant Streptomycete That Exhibits Rapid Growth and Development.</title>
        <authorList>
            <person name="Chen X."/>
            <person name="Zhang B."/>
            <person name="Zhang W."/>
            <person name="Wu X."/>
            <person name="Zhang M."/>
            <person name="Chen T."/>
            <person name="Liu G."/>
            <person name="Dyson P."/>
        </authorList>
    </citation>
    <scope>NUCLEOTIDE SEQUENCE [LARGE SCALE GENOMIC DNA]</scope>
    <source>
        <strain evidence="2 3">SPC6</strain>
    </source>
</reference>
<organism evidence="2 3">
    <name type="scientific">Streptomyces thermolilacinus SPC6</name>
    <dbReference type="NCBI Taxonomy" id="1306406"/>
    <lineage>
        <taxon>Bacteria</taxon>
        <taxon>Bacillati</taxon>
        <taxon>Actinomycetota</taxon>
        <taxon>Actinomycetes</taxon>
        <taxon>Kitasatosporales</taxon>
        <taxon>Streptomycetaceae</taxon>
        <taxon>Streptomyces</taxon>
    </lineage>
</organism>
<evidence type="ECO:0000313" key="3">
    <source>
        <dbReference type="Proteomes" id="UP000095329"/>
    </source>
</evidence>
<protein>
    <recommendedName>
        <fullName evidence="4">ATP-binding protein</fullName>
    </recommendedName>
</protein>
<dbReference type="Proteomes" id="UP000095329">
    <property type="component" value="Unassembled WGS sequence"/>
</dbReference>
<evidence type="ECO:0000313" key="2">
    <source>
        <dbReference type="EMBL" id="OEJ94676.1"/>
    </source>
</evidence>
<gene>
    <name evidence="2" type="ORF">J116_009530</name>
</gene>
<accession>A0A1D3DQS9</accession>
<comment type="caution">
    <text evidence="2">The sequence shown here is derived from an EMBL/GenBank/DDBJ whole genome shotgun (WGS) entry which is preliminary data.</text>
</comment>
<keyword evidence="1" id="KW-0732">Signal</keyword>
<dbReference type="AlphaFoldDB" id="A0A1D3DQS9"/>
<name>A0A1D3DQS9_9ACTN</name>
<dbReference type="OrthoDB" id="3872455at2"/>
<dbReference type="RefSeq" id="WP_023586862.1">
    <property type="nucleotide sequence ID" value="NZ_ASHX02000001.1"/>
</dbReference>
<feature type="signal peptide" evidence="1">
    <location>
        <begin position="1"/>
        <end position="27"/>
    </location>
</feature>